<evidence type="ECO:0000256" key="6">
    <source>
        <dbReference type="ARBA" id="ARBA00023002"/>
    </source>
</evidence>
<dbReference type="InterPro" id="IPR006314">
    <property type="entry name" value="Dyp_peroxidase"/>
</dbReference>
<dbReference type="EMBL" id="JH687861">
    <property type="protein sequence ID" value="EJD36463.1"/>
    <property type="molecule type" value="Genomic_DNA"/>
</dbReference>
<evidence type="ECO:0000256" key="1">
    <source>
        <dbReference type="ARBA" id="ARBA00001970"/>
    </source>
</evidence>
<dbReference type="PANTHER" id="PTHR30521">
    <property type="entry name" value="DEFERROCHELATASE/PEROXIDASE"/>
    <property type="match status" value="1"/>
</dbReference>
<dbReference type="Pfam" id="PF21105">
    <property type="entry name" value="DyP_N"/>
    <property type="match status" value="1"/>
</dbReference>
<dbReference type="NCBIfam" id="TIGR01413">
    <property type="entry name" value="Dyp_perox_fam"/>
    <property type="match status" value="1"/>
</dbReference>
<gene>
    <name evidence="11" type="primary">DyP3</name>
    <name evidence="11" type="ORF">AURDEDRAFT_92724</name>
</gene>
<dbReference type="InterPro" id="IPR048328">
    <property type="entry name" value="Dyp_perox_C"/>
</dbReference>
<keyword evidence="12" id="KW-1185">Reference proteome</keyword>
<evidence type="ECO:0000259" key="9">
    <source>
        <dbReference type="Pfam" id="PF20628"/>
    </source>
</evidence>
<reference evidence="12" key="1">
    <citation type="journal article" date="2012" name="Science">
        <title>The Paleozoic origin of enzymatic lignin decomposition reconstructed from 31 fungal genomes.</title>
        <authorList>
            <person name="Floudas D."/>
            <person name="Binder M."/>
            <person name="Riley R."/>
            <person name="Barry K."/>
            <person name="Blanchette R.A."/>
            <person name="Henrissat B."/>
            <person name="Martinez A.T."/>
            <person name="Otillar R."/>
            <person name="Spatafora J.W."/>
            <person name="Yadav J.S."/>
            <person name="Aerts A."/>
            <person name="Benoit I."/>
            <person name="Boyd A."/>
            <person name="Carlson A."/>
            <person name="Copeland A."/>
            <person name="Coutinho P.M."/>
            <person name="de Vries R.P."/>
            <person name="Ferreira P."/>
            <person name="Findley K."/>
            <person name="Foster B."/>
            <person name="Gaskell J."/>
            <person name="Glotzer D."/>
            <person name="Gorecki P."/>
            <person name="Heitman J."/>
            <person name="Hesse C."/>
            <person name="Hori C."/>
            <person name="Igarashi K."/>
            <person name="Jurgens J.A."/>
            <person name="Kallen N."/>
            <person name="Kersten P."/>
            <person name="Kohler A."/>
            <person name="Kuees U."/>
            <person name="Kumar T.K.A."/>
            <person name="Kuo A."/>
            <person name="LaButti K."/>
            <person name="Larrondo L.F."/>
            <person name="Lindquist E."/>
            <person name="Ling A."/>
            <person name="Lombard V."/>
            <person name="Lucas S."/>
            <person name="Lundell T."/>
            <person name="Martin R."/>
            <person name="McLaughlin D.J."/>
            <person name="Morgenstern I."/>
            <person name="Morin E."/>
            <person name="Murat C."/>
            <person name="Nagy L.G."/>
            <person name="Nolan M."/>
            <person name="Ohm R.A."/>
            <person name="Patyshakuliyeva A."/>
            <person name="Rokas A."/>
            <person name="Ruiz-Duenas F.J."/>
            <person name="Sabat G."/>
            <person name="Salamov A."/>
            <person name="Samejima M."/>
            <person name="Schmutz J."/>
            <person name="Slot J.C."/>
            <person name="St John F."/>
            <person name="Stenlid J."/>
            <person name="Sun H."/>
            <person name="Sun S."/>
            <person name="Syed K."/>
            <person name="Tsang A."/>
            <person name="Wiebenga A."/>
            <person name="Young D."/>
            <person name="Pisabarro A."/>
            <person name="Eastwood D.C."/>
            <person name="Martin F."/>
            <person name="Cullen D."/>
            <person name="Grigoriev I.V."/>
            <person name="Hibbett D.S."/>
        </authorList>
    </citation>
    <scope>NUCLEOTIDE SEQUENCE [LARGE SCALE GENOMIC DNA]</scope>
    <source>
        <strain evidence="12">TFB10046</strain>
    </source>
</reference>
<dbReference type="eggNOG" id="ENOG502RUI2">
    <property type="taxonomic scope" value="Eukaryota"/>
</dbReference>
<dbReference type="Pfam" id="PF20628">
    <property type="entry name" value="Dyp_perox_C"/>
    <property type="match status" value="1"/>
</dbReference>
<comment type="similarity">
    <text evidence="8">Belongs to the DyP-type peroxidase family.</text>
</comment>
<dbReference type="SUPFAM" id="SSF54909">
    <property type="entry name" value="Dimeric alpha+beta barrel"/>
    <property type="match status" value="1"/>
</dbReference>
<keyword evidence="5" id="KW-0732">Signal</keyword>
<name>J0CYS0_AURST</name>
<dbReference type="PROSITE" id="PS51404">
    <property type="entry name" value="DYP_PEROXIDASE"/>
    <property type="match status" value="1"/>
</dbReference>
<dbReference type="InterPro" id="IPR049509">
    <property type="entry name" value="DyP_N"/>
</dbReference>
<dbReference type="AlphaFoldDB" id="J0CYS0"/>
<feature type="domain" description="DyP dimeric alpha+beta barrel" evidence="10">
    <location>
        <begin position="1"/>
        <end position="140"/>
    </location>
</feature>
<evidence type="ECO:0000256" key="5">
    <source>
        <dbReference type="ARBA" id="ARBA00022729"/>
    </source>
</evidence>
<evidence type="ECO:0000313" key="12">
    <source>
        <dbReference type="Proteomes" id="UP000006514"/>
    </source>
</evidence>
<proteinExistence type="inferred from homology"/>
<keyword evidence="7" id="KW-0408">Iron</keyword>
<evidence type="ECO:0000256" key="8">
    <source>
        <dbReference type="ARBA" id="ARBA00025737"/>
    </source>
</evidence>
<dbReference type="OMA" id="DQAGHEM"/>
<keyword evidence="3" id="KW-0349">Heme</keyword>
<accession>J0CYS0</accession>
<dbReference type="InterPro" id="IPR011008">
    <property type="entry name" value="Dimeric_a/b-barrel"/>
</dbReference>
<evidence type="ECO:0000313" key="11">
    <source>
        <dbReference type="EMBL" id="EJD36463.1"/>
    </source>
</evidence>
<evidence type="ECO:0000256" key="2">
    <source>
        <dbReference type="ARBA" id="ARBA00022559"/>
    </source>
</evidence>
<keyword evidence="4" id="KW-0479">Metal-binding</keyword>
<dbReference type="GO" id="GO:0005829">
    <property type="term" value="C:cytosol"/>
    <property type="evidence" value="ECO:0007669"/>
    <property type="project" value="TreeGrafter"/>
</dbReference>
<feature type="domain" description="Dyp-type peroxidase C-terminal" evidence="9">
    <location>
        <begin position="201"/>
        <end position="368"/>
    </location>
</feature>
<dbReference type="KEGG" id="adl:AURDEDRAFT_92724"/>
<evidence type="ECO:0000256" key="4">
    <source>
        <dbReference type="ARBA" id="ARBA00022723"/>
    </source>
</evidence>
<sequence length="454" mass="49089">MQKHNQLFYFFTIHDAARFKRHLAWDIAPVVASVAQLSQVHRQPLVALNIAFSHAGLLALGVTEDLGDSVFAGGQAADAVQSFNEDTASWVPQFVGDAVHGVILLASDATHLIDRQVFHLEATFGASMSKVYSLPAAIRPGDQAGHEMFGFLDGISQPAIQQLHKTPLPGQNVIDAGVIITGATGDVVDTKDNVPVIRPGWAVGGSFLAFRQLKQLVPEFNQYLLQNAPAGDGSLQARADLMGARMVGRWKSGAPVDLAPAADDPELGADPQRNNNFTYEHEGFNLSTDQSHCPFSAHTRKTRPRADLTSLNISDKPNSIMRSGIPYGQEVTPEEEASGTTIHERGLAFVAYQSQLAKGFQFLQQSWANNETFPPKKTPAEIGFDPIIGQAADGKARLVAGVDPNNTSATLSMPQFVISRGGEYFFSPPISALRGHLSGVDQVVHEHPGRHRFH</sequence>
<dbReference type="GO" id="GO:0020037">
    <property type="term" value="F:heme binding"/>
    <property type="evidence" value="ECO:0007669"/>
    <property type="project" value="InterPro"/>
</dbReference>
<organism evidence="11 12">
    <name type="scientific">Auricularia subglabra (strain TFB-10046 / SS5)</name>
    <name type="common">White-rot fungus</name>
    <name type="synonym">Auricularia delicata (strain TFB10046)</name>
    <dbReference type="NCBI Taxonomy" id="717982"/>
    <lineage>
        <taxon>Eukaryota</taxon>
        <taxon>Fungi</taxon>
        <taxon>Dikarya</taxon>
        <taxon>Basidiomycota</taxon>
        <taxon>Agaricomycotina</taxon>
        <taxon>Agaricomycetes</taxon>
        <taxon>Auriculariales</taxon>
        <taxon>Auriculariaceae</taxon>
        <taxon>Auricularia</taxon>
    </lineage>
</organism>
<evidence type="ECO:0000256" key="7">
    <source>
        <dbReference type="ARBA" id="ARBA00023004"/>
    </source>
</evidence>
<keyword evidence="2 11" id="KW-0575">Peroxidase</keyword>
<dbReference type="PANTHER" id="PTHR30521:SF4">
    <property type="entry name" value="DEFERROCHELATASE"/>
    <property type="match status" value="1"/>
</dbReference>
<dbReference type="OrthoDB" id="3207336at2759"/>
<dbReference type="GO" id="GO:0046872">
    <property type="term" value="F:metal ion binding"/>
    <property type="evidence" value="ECO:0007669"/>
    <property type="project" value="UniProtKB-KW"/>
</dbReference>
<dbReference type="GO" id="GO:0004601">
    <property type="term" value="F:peroxidase activity"/>
    <property type="evidence" value="ECO:0007669"/>
    <property type="project" value="UniProtKB-KW"/>
</dbReference>
<evidence type="ECO:0000259" key="10">
    <source>
        <dbReference type="Pfam" id="PF21105"/>
    </source>
</evidence>
<comment type="cofactor">
    <cofactor evidence="1">
        <name>heme b</name>
        <dbReference type="ChEBI" id="CHEBI:60344"/>
    </cofactor>
</comment>
<protein>
    <submittedName>
        <fullName evidence="11">DyP-type peroxidase</fullName>
    </submittedName>
</protein>
<dbReference type="Proteomes" id="UP000006514">
    <property type="component" value="Unassembled WGS sequence"/>
</dbReference>
<dbReference type="InParanoid" id="J0CYS0"/>
<keyword evidence="6" id="KW-0560">Oxidoreductase</keyword>
<evidence type="ECO:0000256" key="3">
    <source>
        <dbReference type="ARBA" id="ARBA00022617"/>
    </source>
</evidence>